<evidence type="ECO:0000313" key="1">
    <source>
        <dbReference type="EMBL" id="CAF0962344.1"/>
    </source>
</evidence>
<proteinExistence type="predicted"/>
<gene>
    <name evidence="1" type="ORF">IZO911_LOCUS15612</name>
</gene>
<organism evidence="1 2">
    <name type="scientific">Adineta steineri</name>
    <dbReference type="NCBI Taxonomy" id="433720"/>
    <lineage>
        <taxon>Eukaryota</taxon>
        <taxon>Metazoa</taxon>
        <taxon>Spiralia</taxon>
        <taxon>Gnathifera</taxon>
        <taxon>Rotifera</taxon>
        <taxon>Eurotatoria</taxon>
        <taxon>Bdelloidea</taxon>
        <taxon>Adinetida</taxon>
        <taxon>Adinetidae</taxon>
        <taxon>Adineta</taxon>
    </lineage>
</organism>
<dbReference type="Gene3D" id="1.10.510.10">
    <property type="entry name" value="Transferase(Phosphotransferase) domain 1"/>
    <property type="match status" value="1"/>
</dbReference>
<evidence type="ECO:0008006" key="3">
    <source>
        <dbReference type="Google" id="ProtNLM"/>
    </source>
</evidence>
<dbReference type="EMBL" id="CAJNOE010000136">
    <property type="protein sequence ID" value="CAF0962344.1"/>
    <property type="molecule type" value="Genomic_DNA"/>
</dbReference>
<dbReference type="AlphaFoldDB" id="A0A814DZU3"/>
<evidence type="ECO:0000313" key="2">
    <source>
        <dbReference type="Proteomes" id="UP000663860"/>
    </source>
</evidence>
<accession>A0A814DZU3</accession>
<reference evidence="1" key="1">
    <citation type="submission" date="2021-02" db="EMBL/GenBank/DDBJ databases">
        <authorList>
            <person name="Nowell W R."/>
        </authorList>
    </citation>
    <scope>NUCLEOTIDE SEQUENCE</scope>
</reference>
<comment type="caution">
    <text evidence="1">The sequence shown here is derived from an EMBL/GenBank/DDBJ whole genome shotgun (WGS) entry which is preliminary data.</text>
</comment>
<name>A0A814DZU3_9BILA</name>
<protein>
    <recommendedName>
        <fullName evidence="3">Non-specific serine/threonine protein kinase</fullName>
    </recommendedName>
</protein>
<dbReference type="Proteomes" id="UP000663860">
    <property type="component" value="Unassembled WGS sequence"/>
</dbReference>
<dbReference type="SUPFAM" id="SSF56112">
    <property type="entry name" value="Protein kinase-like (PK-like)"/>
    <property type="match status" value="1"/>
</dbReference>
<dbReference type="InterPro" id="IPR008266">
    <property type="entry name" value="Tyr_kinase_AS"/>
</dbReference>
<dbReference type="GO" id="GO:0004672">
    <property type="term" value="F:protein kinase activity"/>
    <property type="evidence" value="ECO:0007669"/>
    <property type="project" value="InterPro"/>
</dbReference>
<sequence>MLDVQGFILSKPVGQVLKKMHFCKKKYVIQILKQLVIGHKLGLVHRDVRPHNVIIFNDENIYLIDWNSSTHHGFNGRYEGAFATASTTVLEEYESTRGKEVSAYYADDHVSIIYMILILKCAKDEQAALKQYAHASSADQLIVERREILQKRFPKTIIDHIHEIERERANLFVLNKNQMTNIDHLYSCNIPLAGDLPYDMDRVHSVSIAGTLAQIADNLMTDSQALSVYLRACSAFHEDEEKVLFVSVPQRSKPIGEFRLFITTTGIFEHFCRVIN</sequence>
<dbReference type="InterPro" id="IPR011009">
    <property type="entry name" value="Kinase-like_dom_sf"/>
</dbReference>
<dbReference type="PROSITE" id="PS00109">
    <property type="entry name" value="PROTEIN_KINASE_TYR"/>
    <property type="match status" value="1"/>
</dbReference>